<reference evidence="1" key="1">
    <citation type="journal article" date="2021" name="PeerJ">
        <title>Extensive microbial diversity within the chicken gut microbiome revealed by metagenomics and culture.</title>
        <authorList>
            <person name="Gilroy R."/>
            <person name="Ravi A."/>
            <person name="Getino M."/>
            <person name="Pursley I."/>
            <person name="Horton D.L."/>
            <person name="Alikhan N.F."/>
            <person name="Baker D."/>
            <person name="Gharbi K."/>
            <person name="Hall N."/>
            <person name="Watson M."/>
            <person name="Adriaenssens E.M."/>
            <person name="Foster-Nyarko E."/>
            <person name="Jarju S."/>
            <person name="Secka A."/>
            <person name="Antonio M."/>
            <person name="Oren A."/>
            <person name="Chaudhuri R.R."/>
            <person name="La Ragione R."/>
            <person name="Hildebrand F."/>
            <person name="Pallen M.J."/>
        </authorList>
    </citation>
    <scope>NUCLEOTIDE SEQUENCE</scope>
    <source>
        <strain evidence="1">ChiGjej3B3-7470</strain>
    </source>
</reference>
<comment type="caution">
    <text evidence="1">The sequence shown here is derived from an EMBL/GenBank/DDBJ whole genome shotgun (WGS) entry which is preliminary data.</text>
</comment>
<dbReference type="Proteomes" id="UP000712713">
    <property type="component" value="Unassembled WGS sequence"/>
</dbReference>
<evidence type="ECO:0000313" key="2">
    <source>
        <dbReference type="Proteomes" id="UP000712713"/>
    </source>
</evidence>
<gene>
    <name evidence="1" type="ORF">K8V15_09830</name>
</gene>
<dbReference type="AlphaFoldDB" id="A0A921JRL7"/>
<sequence length="84" mass="9229">MHEHREHLRLLFGSGLIEAVDLGEDELIQSCPRRHRAAPRLGVEALVDVEQLRGDVGELDEGLQRVADAVSLLAHAFTEEAAHG</sequence>
<proteinExistence type="predicted"/>
<name>A0A921JRL7_9ACTN</name>
<organism evidence="1 2">
    <name type="scientific">Tessaracoccus flavescens</name>
    <dbReference type="NCBI Taxonomy" id="399497"/>
    <lineage>
        <taxon>Bacteria</taxon>
        <taxon>Bacillati</taxon>
        <taxon>Actinomycetota</taxon>
        <taxon>Actinomycetes</taxon>
        <taxon>Propionibacteriales</taxon>
        <taxon>Propionibacteriaceae</taxon>
        <taxon>Tessaracoccus</taxon>
    </lineage>
</organism>
<evidence type="ECO:0000313" key="1">
    <source>
        <dbReference type="EMBL" id="HJE52252.1"/>
    </source>
</evidence>
<protein>
    <submittedName>
        <fullName evidence="1">Uncharacterized protein</fullName>
    </submittedName>
</protein>
<accession>A0A921JRL7</accession>
<dbReference type="EMBL" id="DYZF01000249">
    <property type="protein sequence ID" value="HJE52252.1"/>
    <property type="molecule type" value="Genomic_DNA"/>
</dbReference>
<reference evidence="1" key="2">
    <citation type="submission" date="2021-09" db="EMBL/GenBank/DDBJ databases">
        <authorList>
            <person name="Gilroy R."/>
        </authorList>
    </citation>
    <scope>NUCLEOTIDE SEQUENCE</scope>
    <source>
        <strain evidence="1">ChiGjej3B3-7470</strain>
    </source>
</reference>